<dbReference type="GO" id="GO:0000166">
    <property type="term" value="F:nucleotide binding"/>
    <property type="evidence" value="ECO:0007669"/>
    <property type="project" value="UniProtKB-KW"/>
</dbReference>
<evidence type="ECO:0000256" key="4">
    <source>
        <dbReference type="ARBA" id="ARBA00022741"/>
    </source>
</evidence>
<dbReference type="Proteomes" id="UP000636709">
    <property type="component" value="Unassembled WGS sequence"/>
</dbReference>
<dbReference type="Pfam" id="PF23598">
    <property type="entry name" value="LRR_14"/>
    <property type="match status" value="1"/>
</dbReference>
<evidence type="ECO:0000259" key="9">
    <source>
        <dbReference type="Pfam" id="PF23559"/>
    </source>
</evidence>
<evidence type="ECO:0000256" key="6">
    <source>
        <dbReference type="ARBA" id="ARBA00023054"/>
    </source>
</evidence>
<feature type="domain" description="Disease resistance N-terminal" evidence="8">
    <location>
        <begin position="10"/>
        <end position="87"/>
    </location>
</feature>
<dbReference type="SUPFAM" id="SSF52047">
    <property type="entry name" value="RNI-like"/>
    <property type="match status" value="1"/>
</dbReference>
<dbReference type="InterPro" id="IPR038005">
    <property type="entry name" value="RX-like_CC"/>
</dbReference>
<dbReference type="InterPro" id="IPR044974">
    <property type="entry name" value="Disease_R_plants"/>
</dbReference>
<dbReference type="PANTHER" id="PTHR23155:SF1062">
    <property type="entry name" value="OS11G0579400 PROTEIN"/>
    <property type="match status" value="1"/>
</dbReference>
<feature type="compositionally biased region" description="Acidic residues" evidence="7">
    <location>
        <begin position="521"/>
        <end position="549"/>
    </location>
</feature>
<feature type="domain" description="Disease resistance protein winged helix" evidence="9">
    <location>
        <begin position="831"/>
        <end position="901"/>
    </location>
</feature>
<name>A0A835KNV6_9POAL</name>
<dbReference type="GO" id="GO:0098542">
    <property type="term" value="P:defense response to other organism"/>
    <property type="evidence" value="ECO:0007669"/>
    <property type="project" value="TreeGrafter"/>
</dbReference>
<dbReference type="Gene3D" id="1.10.10.10">
    <property type="entry name" value="Winged helix-like DNA-binding domain superfamily/Winged helix DNA-binding domain"/>
    <property type="match status" value="1"/>
</dbReference>
<dbReference type="Gene3D" id="1.20.5.4130">
    <property type="match status" value="1"/>
</dbReference>
<gene>
    <name evidence="11" type="ORF">HU200_010000</name>
</gene>
<proteinExistence type="inferred from homology"/>
<keyword evidence="2" id="KW-0433">Leucine-rich repeat</keyword>
<comment type="similarity">
    <text evidence="1">Belongs to the disease resistance NB-LRR family.</text>
</comment>
<feature type="compositionally biased region" description="Acidic residues" evidence="7">
    <location>
        <begin position="438"/>
        <end position="449"/>
    </location>
</feature>
<feature type="compositionally biased region" description="Basic and acidic residues" evidence="7">
    <location>
        <begin position="1402"/>
        <end position="1413"/>
    </location>
</feature>
<dbReference type="Gene3D" id="3.80.10.10">
    <property type="entry name" value="Ribonuclease Inhibitor"/>
    <property type="match status" value="1"/>
</dbReference>
<feature type="region of interest" description="Disordered" evidence="7">
    <location>
        <begin position="432"/>
        <end position="551"/>
    </location>
</feature>
<evidence type="ECO:0000313" key="11">
    <source>
        <dbReference type="EMBL" id="KAF8760598.1"/>
    </source>
</evidence>
<evidence type="ECO:0000256" key="3">
    <source>
        <dbReference type="ARBA" id="ARBA00022737"/>
    </source>
</evidence>
<feature type="compositionally biased region" description="Basic and acidic residues" evidence="7">
    <location>
        <begin position="450"/>
        <end position="472"/>
    </location>
</feature>
<dbReference type="CDD" id="cd14798">
    <property type="entry name" value="RX-CC_like"/>
    <property type="match status" value="1"/>
</dbReference>
<evidence type="ECO:0000256" key="1">
    <source>
        <dbReference type="ARBA" id="ARBA00008894"/>
    </source>
</evidence>
<evidence type="ECO:0008006" key="13">
    <source>
        <dbReference type="Google" id="ProtNLM"/>
    </source>
</evidence>
<keyword evidence="4" id="KW-0547">Nucleotide-binding</keyword>
<comment type="caution">
    <text evidence="11">The sequence shown here is derived from an EMBL/GenBank/DDBJ whole genome shotgun (WGS) entry which is preliminary data.</text>
</comment>
<evidence type="ECO:0000256" key="7">
    <source>
        <dbReference type="SAM" id="MobiDB-lite"/>
    </source>
</evidence>
<reference evidence="11" key="1">
    <citation type="submission" date="2020-07" db="EMBL/GenBank/DDBJ databases">
        <title>Genome sequence and genetic diversity analysis of an under-domesticated orphan crop, white fonio (Digitaria exilis).</title>
        <authorList>
            <person name="Bennetzen J.L."/>
            <person name="Chen S."/>
            <person name="Ma X."/>
            <person name="Wang X."/>
            <person name="Yssel A.E.J."/>
            <person name="Chaluvadi S.R."/>
            <person name="Johnson M."/>
            <person name="Gangashetty P."/>
            <person name="Hamidou F."/>
            <person name="Sanogo M.D."/>
            <person name="Zwaenepoel A."/>
            <person name="Wallace J."/>
            <person name="Van De Peer Y."/>
            <person name="Van Deynze A."/>
        </authorList>
    </citation>
    <scope>NUCLEOTIDE SEQUENCE</scope>
    <source>
        <tissue evidence="11">Leaves</tissue>
    </source>
</reference>
<accession>A0A835KNV6</accession>
<dbReference type="InterPro" id="IPR055414">
    <property type="entry name" value="LRR_R13L4/SHOC2-like"/>
</dbReference>
<dbReference type="InterPro" id="IPR036388">
    <property type="entry name" value="WH-like_DNA-bd_sf"/>
</dbReference>
<keyword evidence="5" id="KW-0611">Plant defense</keyword>
<dbReference type="PANTHER" id="PTHR23155">
    <property type="entry name" value="DISEASE RESISTANCE PROTEIN RP"/>
    <property type="match status" value="1"/>
</dbReference>
<keyword evidence="12" id="KW-1185">Reference proteome</keyword>
<feature type="region of interest" description="Disordered" evidence="7">
    <location>
        <begin position="1391"/>
        <end position="1421"/>
    </location>
</feature>
<sequence>MAELAAGAVTSLLGVIRSEARLLRLVRSDVQFIKEEMESMNSFLAHLARWAPPGGDHDEQVRTWMNQVRLLAQDCNNCIDLYLYRGNPDIHRAKGGLRRYLWWVPWFLHKLVAQHRAAIQLRELKDRARDVGERRLRYGVEVPAKSAAGQSTPVASHGLTSAASLAPSLTHAASPHPAGGYAAGDDEEDGDDQPLAAALTDYSDQRALFSRTLDDYVKAKLWEWRTGFKPNAGETMSTVIMDPKRALDAYAVVYETAVFHPGYKLNRGYNRAVVIDIPAIHPDYLPLRTKEILYYILRELKLQHLPSQSQEQDSDDSDGEEEDHESWQVYFKKLHIYREKRRVFKRIRENIKKMKIFEKLDKIQSDMQTRPPKGQQKKSMDRQDPNVHVLLKKLLWSAAVASTSQHEQLKNKEVPKLSASDDTIKAIAKKLKQHMEADEQGGGEEEGGEEKEGGAEVGVEKEEHEAGGKNEAAEEEESGGEKGIVEEEYEGGVGGVARNAVEEEESGGEEGEKEIVQESEGHEDDEDDESDDYDYDYYDDDDDDDDEEEERQHIGPIYLDEVQYVHILWKVFPKTSNNIKSTTKQDANTILGEDQIKQIIHETKEEILRELQVNKLDKFQEPGEASSQGQNAEAIFMEIMKQKMDKLKLELNEQLKIKGLVDDIKHLLRRECPLFILEVDDTVELPRWEETRNALTLLGCSADVLIVTTVKDIKQAKECCYPQREPIDYSLAGLYYDTVLEITSKQKDEDNYNPQIFRNILEECEPHEDCMKIFTHTIYINPRRSSEELNKLYRNLQASPKSFDIVARKMLKFSYSDMPKEYKSCLLYLAIFPPGYKIRRSTLIERWVTEGLIFRDDWPSSMHRANRCFDELINRWLIHPADIGARGMVKTCMVNDPVHGFITKIARKQHIVETRLSHHLARHFSVFNDLQLRSSDKITGFFERLSTSSRVSLLKVLDLEGCQCFGEKNQNYLNDICSKMLLLKYLSLKGTDIKQLPSKINNLRELEVLDIRETKVPMNATANVLLLKLKRLLAGHTYHSPRNSQATTAIGVKELVSTVQIPHKIEKMVNIEVLHNVKARSSHDLRDIGKLWQLRKLGVVIDDTSSHLKNFLRAVSDLHECLYSLSITLPMDISEGVPSEQLPLSLKNHPKVLESLSICGTTQKVHLLPLFTKDDNNKLVKVTLSSTSLNQEIFEVLAKLPTLQFVRLRDITSTESVLIFKEDEYKHLKYILVEGSSFTTIIFEDGAAPELNNMVLSFTNINSVLGVKGLENLEAVELRMRSSRSSNMGTLLSAFSNSNQISKLILRLEQGDEQIQNPIVFNEDDFPQLKLLTVDCSAIMDIVFNSGSASKLERIVCSSLASFSDLNNLPKLKELQLNGDLVPNTVKEAIRNHKNKPMLNHNKPEIQDQAKGEEQDEDEDSARFPFCWKKHV</sequence>
<evidence type="ECO:0000256" key="5">
    <source>
        <dbReference type="ARBA" id="ARBA00022821"/>
    </source>
</evidence>
<feature type="domain" description="Disease resistance R13L4/SHOC-2-like LRR" evidence="10">
    <location>
        <begin position="931"/>
        <end position="1285"/>
    </location>
</feature>
<evidence type="ECO:0000256" key="2">
    <source>
        <dbReference type="ARBA" id="ARBA00022614"/>
    </source>
</evidence>
<evidence type="ECO:0000313" key="12">
    <source>
        <dbReference type="Proteomes" id="UP000636709"/>
    </source>
</evidence>
<dbReference type="EMBL" id="JACEFO010000684">
    <property type="protein sequence ID" value="KAF8760598.1"/>
    <property type="molecule type" value="Genomic_DNA"/>
</dbReference>
<feature type="region of interest" description="Disordered" evidence="7">
    <location>
        <begin position="362"/>
        <end position="384"/>
    </location>
</feature>
<feature type="compositionally biased region" description="Acidic residues" evidence="7">
    <location>
        <begin position="502"/>
        <end position="512"/>
    </location>
</feature>
<dbReference type="Pfam" id="PF18052">
    <property type="entry name" value="Rx_N"/>
    <property type="match status" value="1"/>
</dbReference>
<dbReference type="InterPro" id="IPR032675">
    <property type="entry name" value="LRR_dom_sf"/>
</dbReference>
<dbReference type="InterPro" id="IPR041118">
    <property type="entry name" value="Rx_N"/>
</dbReference>
<keyword evidence="3" id="KW-0677">Repeat</keyword>
<dbReference type="OrthoDB" id="687885at2759"/>
<protein>
    <recommendedName>
        <fullName evidence="13">Rx N-terminal domain-containing protein</fullName>
    </recommendedName>
</protein>
<dbReference type="Pfam" id="PF23559">
    <property type="entry name" value="WHD_DRP"/>
    <property type="match status" value="1"/>
</dbReference>
<dbReference type="InterPro" id="IPR058922">
    <property type="entry name" value="WHD_DRP"/>
</dbReference>
<keyword evidence="6" id="KW-0175">Coiled coil</keyword>
<evidence type="ECO:0000259" key="10">
    <source>
        <dbReference type="Pfam" id="PF23598"/>
    </source>
</evidence>
<organism evidence="11 12">
    <name type="scientific">Digitaria exilis</name>
    <dbReference type="NCBI Taxonomy" id="1010633"/>
    <lineage>
        <taxon>Eukaryota</taxon>
        <taxon>Viridiplantae</taxon>
        <taxon>Streptophyta</taxon>
        <taxon>Embryophyta</taxon>
        <taxon>Tracheophyta</taxon>
        <taxon>Spermatophyta</taxon>
        <taxon>Magnoliopsida</taxon>
        <taxon>Liliopsida</taxon>
        <taxon>Poales</taxon>
        <taxon>Poaceae</taxon>
        <taxon>PACMAD clade</taxon>
        <taxon>Panicoideae</taxon>
        <taxon>Panicodae</taxon>
        <taxon>Paniceae</taxon>
        <taxon>Anthephorinae</taxon>
        <taxon>Digitaria</taxon>
    </lineage>
</organism>
<evidence type="ECO:0000259" key="8">
    <source>
        <dbReference type="Pfam" id="PF18052"/>
    </source>
</evidence>